<evidence type="ECO:0000256" key="1">
    <source>
        <dbReference type="SAM" id="Phobius"/>
    </source>
</evidence>
<feature type="transmembrane region" description="Helical" evidence="1">
    <location>
        <begin position="20"/>
        <end position="47"/>
    </location>
</feature>
<feature type="transmembrane region" description="Helical" evidence="1">
    <location>
        <begin position="59"/>
        <end position="79"/>
    </location>
</feature>
<evidence type="ECO:0000313" key="2">
    <source>
        <dbReference type="EMBL" id="MFB9838934.1"/>
    </source>
</evidence>
<proteinExistence type="predicted"/>
<sequence length="185" mass="19702">MTNATLVRVRPPMSGPVPRWAVRAAHLIPLCALPSGLWRIALVAGLAGYPGHLRPWEPAYILSLSVVSEAFALLALGLVRPWGEVVPGWIPLLGGRRIPTMAAVVPAALGACAVTAIWTFSTVNSPRLANGAAGFHGPALWAIYVCYAPLLAWGPLLAAVTVAYHRRRSPAASGRSRLTRGRPRR</sequence>
<protein>
    <submittedName>
        <fullName evidence="2">Uncharacterized protein</fullName>
    </submittedName>
</protein>
<accession>A0ABV5YV13</accession>
<organism evidence="2 3">
    <name type="scientific">Actinoallomurus acaciae</name>
    <dbReference type="NCBI Taxonomy" id="502577"/>
    <lineage>
        <taxon>Bacteria</taxon>
        <taxon>Bacillati</taxon>
        <taxon>Actinomycetota</taxon>
        <taxon>Actinomycetes</taxon>
        <taxon>Streptosporangiales</taxon>
        <taxon>Thermomonosporaceae</taxon>
        <taxon>Actinoallomurus</taxon>
    </lineage>
</organism>
<keyword evidence="1" id="KW-1133">Transmembrane helix</keyword>
<keyword evidence="1" id="KW-0812">Transmembrane</keyword>
<keyword evidence="1" id="KW-0472">Membrane</keyword>
<keyword evidence="3" id="KW-1185">Reference proteome</keyword>
<comment type="caution">
    <text evidence="2">The sequence shown here is derived from an EMBL/GenBank/DDBJ whole genome shotgun (WGS) entry which is preliminary data.</text>
</comment>
<dbReference type="EMBL" id="JBHLZP010000602">
    <property type="protein sequence ID" value="MFB9838934.1"/>
    <property type="molecule type" value="Genomic_DNA"/>
</dbReference>
<dbReference type="RefSeq" id="WP_378212016.1">
    <property type="nucleotide sequence ID" value="NZ_JBHLZP010000602.1"/>
</dbReference>
<feature type="transmembrane region" description="Helical" evidence="1">
    <location>
        <begin position="100"/>
        <end position="121"/>
    </location>
</feature>
<evidence type="ECO:0000313" key="3">
    <source>
        <dbReference type="Proteomes" id="UP001589627"/>
    </source>
</evidence>
<dbReference type="Proteomes" id="UP001589627">
    <property type="component" value="Unassembled WGS sequence"/>
</dbReference>
<name>A0ABV5YV13_9ACTN</name>
<reference evidence="2 3" key="1">
    <citation type="submission" date="2024-09" db="EMBL/GenBank/DDBJ databases">
        <authorList>
            <person name="Sun Q."/>
            <person name="Mori K."/>
        </authorList>
    </citation>
    <scope>NUCLEOTIDE SEQUENCE [LARGE SCALE GENOMIC DNA]</scope>
    <source>
        <strain evidence="2 3">TBRC 0563</strain>
    </source>
</reference>
<feature type="transmembrane region" description="Helical" evidence="1">
    <location>
        <begin position="141"/>
        <end position="164"/>
    </location>
</feature>
<gene>
    <name evidence="2" type="ORF">ACFFNX_42980</name>
</gene>